<evidence type="ECO:0000256" key="1">
    <source>
        <dbReference type="ARBA" id="ARBA00007572"/>
    </source>
</evidence>
<dbReference type="PANTHER" id="PTHR45674:SF4">
    <property type="entry name" value="DNA LIGASE 1"/>
    <property type="match status" value="1"/>
</dbReference>
<dbReference type="GO" id="GO:0003910">
    <property type="term" value="F:DNA ligase (ATP) activity"/>
    <property type="evidence" value="ECO:0007669"/>
    <property type="project" value="InterPro"/>
</dbReference>
<dbReference type="GO" id="GO:0005524">
    <property type="term" value="F:ATP binding"/>
    <property type="evidence" value="ECO:0007669"/>
    <property type="project" value="InterPro"/>
</dbReference>
<dbReference type="SUPFAM" id="SSF56091">
    <property type="entry name" value="DNA ligase/mRNA capping enzyme, catalytic domain"/>
    <property type="match status" value="1"/>
</dbReference>
<dbReference type="PANTHER" id="PTHR45674">
    <property type="entry name" value="DNA LIGASE 1/3 FAMILY MEMBER"/>
    <property type="match status" value="1"/>
</dbReference>
<dbReference type="Pfam" id="PF01068">
    <property type="entry name" value="DNA_ligase_A_M"/>
    <property type="match status" value="1"/>
</dbReference>
<keyword evidence="2" id="KW-0436">Ligase</keyword>
<dbReference type="PROSITE" id="PS50160">
    <property type="entry name" value="DNA_LIGASE_A3"/>
    <property type="match status" value="1"/>
</dbReference>
<dbReference type="InterPro" id="IPR050191">
    <property type="entry name" value="ATP-dep_DNA_ligase"/>
</dbReference>
<feature type="domain" description="ATP-dependent DNA ligase family profile" evidence="3">
    <location>
        <begin position="103"/>
        <end position="193"/>
    </location>
</feature>
<name>A0A841P9L0_9HYPH</name>
<comment type="similarity">
    <text evidence="1">Belongs to the ATP-dependent DNA ligase family.</text>
</comment>
<dbReference type="GO" id="GO:0006310">
    <property type="term" value="P:DNA recombination"/>
    <property type="evidence" value="ECO:0007669"/>
    <property type="project" value="InterPro"/>
</dbReference>
<dbReference type="Gene3D" id="3.30.1490.70">
    <property type="match status" value="1"/>
</dbReference>
<reference evidence="4 5" key="1">
    <citation type="submission" date="2020-08" db="EMBL/GenBank/DDBJ databases">
        <title>Genomic Encyclopedia of Type Strains, Phase IV (KMG-IV): sequencing the most valuable type-strain genomes for metagenomic binning, comparative biology and taxonomic classification.</title>
        <authorList>
            <person name="Goeker M."/>
        </authorList>
    </citation>
    <scope>NUCLEOTIDE SEQUENCE [LARGE SCALE GENOMIC DNA]</scope>
    <source>
        <strain evidence="4 5">DSM 100039</strain>
    </source>
</reference>
<gene>
    <name evidence="4" type="ORF">HNQ71_004585</name>
</gene>
<comment type="caution">
    <text evidence="4">The sequence shown here is derived from an EMBL/GenBank/DDBJ whole genome shotgun (WGS) entry which is preliminary data.</text>
</comment>
<dbReference type="EMBL" id="JACHEF010000004">
    <property type="protein sequence ID" value="MBB6411897.1"/>
    <property type="molecule type" value="Genomic_DNA"/>
</dbReference>
<evidence type="ECO:0000259" key="3">
    <source>
        <dbReference type="PROSITE" id="PS50160"/>
    </source>
</evidence>
<organism evidence="4 5">
    <name type="scientific">Mesorhizobium sangaii</name>
    <dbReference type="NCBI Taxonomy" id="505389"/>
    <lineage>
        <taxon>Bacteria</taxon>
        <taxon>Pseudomonadati</taxon>
        <taxon>Pseudomonadota</taxon>
        <taxon>Alphaproteobacteria</taxon>
        <taxon>Hyphomicrobiales</taxon>
        <taxon>Phyllobacteriaceae</taxon>
        <taxon>Mesorhizobium</taxon>
    </lineage>
</organism>
<evidence type="ECO:0000256" key="2">
    <source>
        <dbReference type="ARBA" id="ARBA00022598"/>
    </source>
</evidence>
<evidence type="ECO:0000313" key="4">
    <source>
        <dbReference type="EMBL" id="MBB6411897.1"/>
    </source>
</evidence>
<sequence>MRKLASGVRLEFIEPLMPTLVEKPPEGDGWSHEVKFDGYRSQIIRDAGGVRIFTRRGLDWTSKYRDLAKAAAGLETEGAIIDGEIIVLNDAGLSDFGELRKAITRRQHDLYFVAFDLLHLNGHDLRDMACEERREILSSMIEPGGRIQFSEALPGDAASIFHLVDKAGLEGMVSKRRDSKYRSGPSTNWLKAKCYTIDEYELLGVEREAGKPAFALMAERGTGRYVGSAFITLNREMRERLWQRVQERVGAAPRGMKRTAPQWVKPGLIGRVKHLRRGRPSSCLAAGFPGRGLAMPIRRKAVDAGIFDPAELALLGRGSGSPQAPAASALFVAGGNLVFVGGEGCKDLCLLGLRNLEVVQGPPEFRCDLIELCGRDPQVPVGLFKTERRRAGLGGDELEGATGNVADPQRAHELEAGQPAKVLGVPFPQLWVLGLLADYGVFHDCIAKVVHHRCDGEHASQPLVKTFLRRGLLGLRLRVVCSQYGRRCGGYRQPCDDASSCERGRNSRFHLWVPSS</sequence>
<dbReference type="AlphaFoldDB" id="A0A841P9L0"/>
<dbReference type="Gene3D" id="3.30.470.30">
    <property type="entry name" value="DNA ligase/mRNA capping enzyme"/>
    <property type="match status" value="1"/>
</dbReference>
<accession>A0A841P9L0</accession>
<dbReference type="CDD" id="cd07906">
    <property type="entry name" value="Adenylation_DNA_ligase_LigD_LigC"/>
    <property type="match status" value="1"/>
</dbReference>
<dbReference type="GO" id="GO:0006281">
    <property type="term" value="P:DNA repair"/>
    <property type="evidence" value="ECO:0007669"/>
    <property type="project" value="InterPro"/>
</dbReference>
<dbReference type="InterPro" id="IPR012310">
    <property type="entry name" value="DNA_ligase_ATP-dep_cent"/>
</dbReference>
<dbReference type="Proteomes" id="UP000556329">
    <property type="component" value="Unassembled WGS sequence"/>
</dbReference>
<proteinExistence type="inferred from homology"/>
<evidence type="ECO:0000313" key="5">
    <source>
        <dbReference type="Proteomes" id="UP000556329"/>
    </source>
</evidence>
<keyword evidence="5" id="KW-1185">Reference proteome</keyword>
<protein>
    <recommendedName>
        <fullName evidence="3">ATP-dependent DNA ligase family profile domain-containing protein</fullName>
    </recommendedName>
</protein>